<proteinExistence type="predicted"/>
<dbReference type="Proteomes" id="UP001291653">
    <property type="component" value="Unassembled WGS sequence"/>
</dbReference>
<organism evidence="2 3">
    <name type="scientific">Streptomyces yaizuensis</name>
    <dbReference type="NCBI Taxonomy" id="2989713"/>
    <lineage>
        <taxon>Bacteria</taxon>
        <taxon>Bacillati</taxon>
        <taxon>Actinomycetota</taxon>
        <taxon>Actinomycetes</taxon>
        <taxon>Kitasatosporales</taxon>
        <taxon>Streptomycetaceae</taxon>
        <taxon>Streptomyces</taxon>
    </lineage>
</organism>
<dbReference type="EMBL" id="BSBI01000013">
    <property type="protein sequence ID" value="GLF98286.1"/>
    <property type="molecule type" value="Genomic_DNA"/>
</dbReference>
<dbReference type="RefSeq" id="WP_323450267.1">
    <property type="nucleotide sequence ID" value="NZ_BSBI01000013.1"/>
</dbReference>
<keyword evidence="1" id="KW-0472">Membrane</keyword>
<feature type="transmembrane region" description="Helical" evidence="1">
    <location>
        <begin position="36"/>
        <end position="56"/>
    </location>
</feature>
<protein>
    <submittedName>
        <fullName evidence="2">Uncharacterized protein</fullName>
    </submittedName>
</protein>
<feature type="transmembrane region" description="Helical" evidence="1">
    <location>
        <begin position="6"/>
        <end position="24"/>
    </location>
</feature>
<evidence type="ECO:0000313" key="3">
    <source>
        <dbReference type="Proteomes" id="UP001291653"/>
    </source>
</evidence>
<keyword evidence="1" id="KW-1133">Transmembrane helix</keyword>
<keyword evidence="1" id="KW-0812">Transmembrane</keyword>
<evidence type="ECO:0000256" key="1">
    <source>
        <dbReference type="SAM" id="Phobius"/>
    </source>
</evidence>
<gene>
    <name evidence="2" type="ORF">SYYSPA8_28335</name>
</gene>
<comment type="caution">
    <text evidence="2">The sequence shown here is derived from an EMBL/GenBank/DDBJ whole genome shotgun (WGS) entry which is preliminary data.</text>
</comment>
<name>A0ABQ5P7T0_9ACTN</name>
<sequence length="75" mass="7779">MENNALVSWILAIVGSLFVAVLAVRAFGHWAKKEHGALITHIVGGAVVAFFVFSSAQAVNILKSVGAKIASVFAG</sequence>
<reference evidence="2 3" key="1">
    <citation type="submission" date="2022-10" db="EMBL/GenBank/DDBJ databases">
        <title>Draft genome sequence of Streptomyces sp. YSPA8.</title>
        <authorList>
            <person name="Moriuchi R."/>
            <person name="Dohra H."/>
            <person name="Yamamura H."/>
            <person name="Kodani S."/>
        </authorList>
    </citation>
    <scope>NUCLEOTIDE SEQUENCE [LARGE SCALE GENOMIC DNA]</scope>
    <source>
        <strain evidence="2 3">YSPA8</strain>
    </source>
</reference>
<keyword evidence="3" id="KW-1185">Reference proteome</keyword>
<accession>A0ABQ5P7T0</accession>
<evidence type="ECO:0000313" key="2">
    <source>
        <dbReference type="EMBL" id="GLF98286.1"/>
    </source>
</evidence>